<evidence type="ECO:0000313" key="5">
    <source>
        <dbReference type="EMBL" id="EJU03132.1"/>
    </source>
</evidence>
<dbReference type="InterPro" id="IPR023578">
    <property type="entry name" value="Ras_GEF_dom_sf"/>
</dbReference>
<dbReference type="OrthoDB" id="28357at2759"/>
<keyword evidence="1 2" id="KW-0344">Guanine-nucleotide releasing factor</keyword>
<evidence type="ECO:0000259" key="3">
    <source>
        <dbReference type="PROSITE" id="PS50009"/>
    </source>
</evidence>
<dbReference type="InterPro" id="IPR019804">
    <property type="entry name" value="Ras_G-nucl-exch_fac_CS"/>
</dbReference>
<dbReference type="EMBL" id="JH795860">
    <property type="protein sequence ID" value="EJU03132.1"/>
    <property type="molecule type" value="Genomic_DNA"/>
</dbReference>
<evidence type="ECO:0000313" key="6">
    <source>
        <dbReference type="Proteomes" id="UP000030653"/>
    </source>
</evidence>
<keyword evidence="6" id="KW-1185">Reference proteome</keyword>
<dbReference type="Pfam" id="PF00618">
    <property type="entry name" value="RasGEF_N"/>
    <property type="match status" value="1"/>
</dbReference>
<feature type="domain" description="N-terminal Ras-GEF" evidence="4">
    <location>
        <begin position="48"/>
        <end position="168"/>
    </location>
</feature>
<dbReference type="InterPro" id="IPR008937">
    <property type="entry name" value="Ras-like_GEF"/>
</dbReference>
<dbReference type="HOGENOM" id="CLU_002632_2_1_1"/>
<dbReference type="Proteomes" id="UP000030653">
    <property type="component" value="Unassembled WGS sequence"/>
</dbReference>
<dbReference type="InterPro" id="IPR036964">
    <property type="entry name" value="RASGEF_cat_dom_sf"/>
</dbReference>
<name>M5GAX2_DACPD</name>
<dbReference type="CDD" id="cd06224">
    <property type="entry name" value="REM"/>
    <property type="match status" value="1"/>
</dbReference>
<dbReference type="SMART" id="SM00229">
    <property type="entry name" value="RasGEFN"/>
    <property type="match status" value="1"/>
</dbReference>
<evidence type="ECO:0000259" key="4">
    <source>
        <dbReference type="PROSITE" id="PS50212"/>
    </source>
</evidence>
<gene>
    <name evidence="5" type="ORF">DACRYDRAFT_77997</name>
</gene>
<dbReference type="PANTHER" id="PTHR23113:SF354">
    <property type="entry name" value="BUD SITE SELECTION PROTEIN 5"/>
    <property type="match status" value="1"/>
</dbReference>
<dbReference type="GO" id="GO:0005886">
    <property type="term" value="C:plasma membrane"/>
    <property type="evidence" value="ECO:0007669"/>
    <property type="project" value="TreeGrafter"/>
</dbReference>
<dbReference type="GeneID" id="63691365"/>
<dbReference type="InterPro" id="IPR000651">
    <property type="entry name" value="Ras-like_Gua-exchang_fac_N"/>
</dbReference>
<dbReference type="STRING" id="1858805.M5GAX2"/>
<evidence type="ECO:0000256" key="1">
    <source>
        <dbReference type="ARBA" id="ARBA00022658"/>
    </source>
</evidence>
<dbReference type="Gene3D" id="1.10.840.10">
    <property type="entry name" value="Ras guanine-nucleotide exchange factors catalytic domain"/>
    <property type="match status" value="1"/>
</dbReference>
<accession>M5GAX2</accession>
<dbReference type="InterPro" id="IPR001895">
    <property type="entry name" value="RASGEF_cat_dom"/>
</dbReference>
<dbReference type="PROSITE" id="PS50212">
    <property type="entry name" value="RASGEF_NTER"/>
    <property type="match status" value="1"/>
</dbReference>
<proteinExistence type="predicted"/>
<dbReference type="AlphaFoldDB" id="M5GAX2"/>
<dbReference type="RefSeq" id="XP_040630026.1">
    <property type="nucleotide sequence ID" value="XM_040776303.1"/>
</dbReference>
<dbReference type="PANTHER" id="PTHR23113">
    <property type="entry name" value="GUANINE NUCLEOTIDE EXCHANGE FACTOR"/>
    <property type="match status" value="1"/>
</dbReference>
<dbReference type="SUPFAM" id="SSF48366">
    <property type="entry name" value="Ras GEF"/>
    <property type="match status" value="1"/>
</dbReference>
<dbReference type="PROSITE" id="PS50009">
    <property type="entry name" value="RASGEF_CAT"/>
    <property type="match status" value="1"/>
</dbReference>
<dbReference type="GO" id="GO:0007265">
    <property type="term" value="P:Ras protein signal transduction"/>
    <property type="evidence" value="ECO:0007669"/>
    <property type="project" value="TreeGrafter"/>
</dbReference>
<dbReference type="CDD" id="cd00155">
    <property type="entry name" value="RasGEF"/>
    <property type="match status" value="1"/>
</dbReference>
<dbReference type="Pfam" id="PF00617">
    <property type="entry name" value="RasGEF"/>
    <property type="match status" value="1"/>
</dbReference>
<dbReference type="OMA" id="KIWAFKP"/>
<evidence type="ECO:0000256" key="2">
    <source>
        <dbReference type="PROSITE-ProRule" id="PRU00168"/>
    </source>
</evidence>
<organism evidence="5 6">
    <name type="scientific">Dacryopinax primogenitus (strain DJM 731)</name>
    <name type="common">Brown rot fungus</name>
    <dbReference type="NCBI Taxonomy" id="1858805"/>
    <lineage>
        <taxon>Eukaryota</taxon>
        <taxon>Fungi</taxon>
        <taxon>Dikarya</taxon>
        <taxon>Basidiomycota</taxon>
        <taxon>Agaricomycotina</taxon>
        <taxon>Dacrymycetes</taxon>
        <taxon>Dacrymycetales</taxon>
        <taxon>Dacrymycetaceae</taxon>
        <taxon>Dacryopinax</taxon>
    </lineage>
</organism>
<feature type="domain" description="Ras-GEF" evidence="3">
    <location>
        <begin position="249"/>
        <end position="487"/>
    </location>
</feature>
<dbReference type="PROSITE" id="PS00720">
    <property type="entry name" value="RASGEF"/>
    <property type="match status" value="1"/>
</dbReference>
<dbReference type="GO" id="GO:0005085">
    <property type="term" value="F:guanyl-nucleotide exchange factor activity"/>
    <property type="evidence" value="ECO:0007669"/>
    <property type="project" value="UniProtKB-KW"/>
</dbReference>
<sequence>MPSFTSSVEDTLESGDLAFQPQPKLSPGHVNDWIIKDDDEPADVLLNPDETVIGGTLPALVKRMTPHVVTPELSFSSSFFMTFRLFTTPLDLADCLVKRWDMQVWHDRMLVPIRLRILNFVKNWLESHWQAGTDAPALVHLQFFVDQVPDGILKAASRKIGDLISTRRLRPESIHNKYAAVTISQATAPRSLDRTKSFDRMRSATPLPFGNGAASYASANPPPAPMVGRSLYSTLRAGTFSAINVTDFDPLELARQLSVMENKLYIAIQPQELLQLGKSGAPPAVNVKAITTLSTAITGLVTESVLSEYDIKKRTNLLKYYIKVAERALELKNFSLLFSILAALTSSTVLRLNKTWAGLNSKYRTKLEELRKVTDYTRNYGEYRSRLRETEPAAIPFLGVYLTDITFCNGGNPSHRPSPVRSDVQLINFNKYRKLARIVFDMQRFQKAYNLLEINEAQHFLQFALRESRTSGDHKDLYRRSLLIEPRESSAEPASADTVKSRTDIFGWAARSLGQTNTANTVAA</sequence>
<protein>
    <submittedName>
        <fullName evidence="5">Ras GEF</fullName>
    </submittedName>
</protein>
<reference evidence="5 6" key="1">
    <citation type="journal article" date="2012" name="Science">
        <title>The Paleozoic origin of enzymatic lignin decomposition reconstructed from 31 fungal genomes.</title>
        <authorList>
            <person name="Floudas D."/>
            <person name="Binder M."/>
            <person name="Riley R."/>
            <person name="Barry K."/>
            <person name="Blanchette R.A."/>
            <person name="Henrissat B."/>
            <person name="Martinez A.T."/>
            <person name="Otillar R."/>
            <person name="Spatafora J.W."/>
            <person name="Yadav J.S."/>
            <person name="Aerts A."/>
            <person name="Benoit I."/>
            <person name="Boyd A."/>
            <person name="Carlson A."/>
            <person name="Copeland A."/>
            <person name="Coutinho P.M."/>
            <person name="de Vries R.P."/>
            <person name="Ferreira P."/>
            <person name="Findley K."/>
            <person name="Foster B."/>
            <person name="Gaskell J."/>
            <person name="Glotzer D."/>
            <person name="Gorecki P."/>
            <person name="Heitman J."/>
            <person name="Hesse C."/>
            <person name="Hori C."/>
            <person name="Igarashi K."/>
            <person name="Jurgens J.A."/>
            <person name="Kallen N."/>
            <person name="Kersten P."/>
            <person name="Kohler A."/>
            <person name="Kuees U."/>
            <person name="Kumar T.K.A."/>
            <person name="Kuo A."/>
            <person name="LaButti K."/>
            <person name="Larrondo L.F."/>
            <person name="Lindquist E."/>
            <person name="Ling A."/>
            <person name="Lombard V."/>
            <person name="Lucas S."/>
            <person name="Lundell T."/>
            <person name="Martin R."/>
            <person name="McLaughlin D.J."/>
            <person name="Morgenstern I."/>
            <person name="Morin E."/>
            <person name="Murat C."/>
            <person name="Nagy L.G."/>
            <person name="Nolan M."/>
            <person name="Ohm R.A."/>
            <person name="Patyshakuliyeva A."/>
            <person name="Rokas A."/>
            <person name="Ruiz-Duenas F.J."/>
            <person name="Sabat G."/>
            <person name="Salamov A."/>
            <person name="Samejima M."/>
            <person name="Schmutz J."/>
            <person name="Slot J.C."/>
            <person name="St John F."/>
            <person name="Stenlid J."/>
            <person name="Sun H."/>
            <person name="Sun S."/>
            <person name="Syed K."/>
            <person name="Tsang A."/>
            <person name="Wiebenga A."/>
            <person name="Young D."/>
            <person name="Pisabarro A."/>
            <person name="Eastwood D.C."/>
            <person name="Martin F."/>
            <person name="Cullen D."/>
            <person name="Grigoriev I.V."/>
            <person name="Hibbett D.S."/>
        </authorList>
    </citation>
    <scope>NUCLEOTIDE SEQUENCE [LARGE SCALE GENOMIC DNA]</scope>
    <source>
        <strain evidence="5 6">DJM-731 SS1</strain>
    </source>
</reference>
<dbReference type="Gene3D" id="1.20.870.10">
    <property type="entry name" value="Son of sevenless (SoS) protein Chain: S domain 1"/>
    <property type="match status" value="1"/>
</dbReference>
<dbReference type="SMART" id="SM00147">
    <property type="entry name" value="RasGEF"/>
    <property type="match status" value="1"/>
</dbReference>